<proteinExistence type="predicted"/>
<reference evidence="3" key="1">
    <citation type="submission" date="2016-07" db="EMBL/GenBank/DDBJ databases">
        <authorList>
            <person name="Florea S."/>
            <person name="Webb J.S."/>
            <person name="Jaromczyk J."/>
            <person name="Schardl C.L."/>
        </authorList>
    </citation>
    <scope>NUCLEOTIDE SEQUENCE [LARGE SCALE GENOMIC DNA]</scope>
    <source>
        <strain evidence="3">CC-VM-7</strain>
    </source>
</reference>
<evidence type="ECO:0000313" key="3">
    <source>
        <dbReference type="Proteomes" id="UP000093432"/>
    </source>
</evidence>
<reference evidence="1 4" key="3">
    <citation type="submission" date="2024-01" db="EMBL/GenBank/DDBJ databases">
        <title>Whole genome of Chryseobacterium arthrosphaerae NNCa 2741.</title>
        <authorList>
            <person name="Boriskina E.V."/>
            <person name="Gordinskaya N.A."/>
            <person name="Kropotov V.S."/>
            <person name="Alekseeva A.E."/>
            <person name="Makhova M.A."/>
            <person name="Kryazhev D.V."/>
            <person name="Shkurkina I.S."/>
        </authorList>
    </citation>
    <scope>NUCLEOTIDE SEQUENCE [LARGE SCALE GENOMIC DNA]</scope>
    <source>
        <strain evidence="1 4">NNCa 2741</strain>
    </source>
</reference>
<evidence type="ECO:0000313" key="1">
    <source>
        <dbReference type="EMBL" id="MEE6129120.1"/>
    </source>
</evidence>
<reference evidence="2" key="2">
    <citation type="submission" date="2016-07" db="EMBL/GenBank/DDBJ databases">
        <authorList>
            <person name="Jeong J.-J."/>
            <person name="Kim D.W."/>
            <person name="Sang M.K."/>
            <person name="Choi I.-G."/>
            <person name="Kim K.D."/>
        </authorList>
    </citation>
    <scope>NUCLEOTIDE SEQUENCE</scope>
    <source>
        <strain evidence="2">CC-VM-7</strain>
    </source>
</reference>
<dbReference type="STRING" id="651561.BBI00_09055"/>
<protein>
    <submittedName>
        <fullName evidence="2">Uncharacterized protein</fullName>
    </submittedName>
</protein>
<evidence type="ECO:0000313" key="4">
    <source>
        <dbReference type="Proteomes" id="UP001350005"/>
    </source>
</evidence>
<name>A0A1B8ZSA4_9FLAO</name>
<dbReference type="EMBL" id="JAZGJU010000039">
    <property type="protein sequence ID" value="MEE6129120.1"/>
    <property type="molecule type" value="Genomic_DNA"/>
</dbReference>
<sequence length="117" mass="13338">MQKFLRIFFVFSLLLIFVSNVSGVSMCLDHAKHAKSKVIYKKGSKEEKIPTYSQDDECQCALHMDMNNILLPEPLNMDFAIDTTYDNEMPQPKAISYRCLLDFFSSRAPPATFFAAA</sequence>
<dbReference type="AlphaFoldDB" id="A0A1B8ZSA4"/>
<accession>A0A1B8ZSA4</accession>
<dbReference type="EMBL" id="MAYG01000001">
    <property type="protein sequence ID" value="OCA74464.1"/>
    <property type="molecule type" value="Genomic_DNA"/>
</dbReference>
<keyword evidence="4" id="KW-1185">Reference proteome</keyword>
<dbReference type="KEGG" id="carh:EGY05_13310"/>
<dbReference type="OrthoDB" id="1264610at2"/>
<dbReference type="RefSeq" id="WP_065398453.1">
    <property type="nucleotide sequence ID" value="NZ_CP033811.1"/>
</dbReference>
<gene>
    <name evidence="2" type="ORF">BBI00_09055</name>
    <name evidence="1" type="ORF">V2E39_17095</name>
</gene>
<dbReference type="Proteomes" id="UP000093432">
    <property type="component" value="Unassembled WGS sequence"/>
</dbReference>
<dbReference type="Proteomes" id="UP001350005">
    <property type="component" value="Unassembled WGS sequence"/>
</dbReference>
<organism evidence="2 3">
    <name type="scientific">Chryseobacterium arthrosphaerae</name>
    <dbReference type="NCBI Taxonomy" id="651561"/>
    <lineage>
        <taxon>Bacteria</taxon>
        <taxon>Pseudomonadati</taxon>
        <taxon>Bacteroidota</taxon>
        <taxon>Flavobacteriia</taxon>
        <taxon>Flavobacteriales</taxon>
        <taxon>Weeksellaceae</taxon>
        <taxon>Chryseobacterium group</taxon>
        <taxon>Chryseobacterium</taxon>
    </lineage>
</organism>
<comment type="caution">
    <text evidence="2">The sequence shown here is derived from an EMBL/GenBank/DDBJ whole genome shotgun (WGS) entry which is preliminary data.</text>
</comment>
<evidence type="ECO:0000313" key="2">
    <source>
        <dbReference type="EMBL" id="OCA74464.1"/>
    </source>
</evidence>